<organism evidence="2">
    <name type="scientific">hydrothermal vent metagenome</name>
    <dbReference type="NCBI Taxonomy" id="652676"/>
    <lineage>
        <taxon>unclassified sequences</taxon>
        <taxon>metagenomes</taxon>
        <taxon>ecological metagenomes</taxon>
    </lineage>
</organism>
<dbReference type="GO" id="GO:0009002">
    <property type="term" value="F:serine-type D-Ala-D-Ala carboxypeptidase activity"/>
    <property type="evidence" value="ECO:0007669"/>
    <property type="project" value="InterPro"/>
</dbReference>
<accession>A0A3B1ADN8</accession>
<dbReference type="Pfam" id="PF07943">
    <property type="entry name" value="PBP5_C"/>
    <property type="match status" value="1"/>
</dbReference>
<dbReference type="InterPro" id="IPR012907">
    <property type="entry name" value="Peptidase_S11_C"/>
</dbReference>
<dbReference type="EMBL" id="UOFW01000068">
    <property type="protein sequence ID" value="VAX03916.1"/>
    <property type="molecule type" value="Genomic_DNA"/>
</dbReference>
<dbReference type="SMART" id="SM00936">
    <property type="entry name" value="PBP5_C"/>
    <property type="match status" value="1"/>
</dbReference>
<dbReference type="InterPro" id="IPR037167">
    <property type="entry name" value="Peptidase_S11_C_sf"/>
</dbReference>
<reference evidence="2" key="1">
    <citation type="submission" date="2018-06" db="EMBL/GenBank/DDBJ databases">
        <authorList>
            <person name="Zhirakovskaya E."/>
        </authorList>
    </citation>
    <scope>NUCLEOTIDE SEQUENCE</scope>
</reference>
<protein>
    <recommendedName>
        <fullName evidence="1">Peptidase S11 D-Ala-D-Ala carboxypeptidase A C-terminal domain-containing protein</fullName>
    </recommendedName>
</protein>
<gene>
    <name evidence="2" type="ORF">MNBD_ALPHA03-1763</name>
</gene>
<name>A0A3B1ADN8_9ZZZZ</name>
<dbReference type="SUPFAM" id="SSF69189">
    <property type="entry name" value="Penicillin-binding protein associated domain"/>
    <property type="match status" value="1"/>
</dbReference>
<proteinExistence type="predicted"/>
<sequence>RDFNVYPLFKAGDIVDSANVWLGENGKVPLIIEDDVVLSISRQDRRKMKAKIIYTGPIPAPIVKGQPIAILEISAKDMKTVEFPLVAGADISKLGGVSRLKAAFNYLLMGSAGSE</sequence>
<feature type="domain" description="Peptidase S11 D-Ala-D-Ala carboxypeptidase A C-terminal" evidence="1">
    <location>
        <begin position="3"/>
        <end position="93"/>
    </location>
</feature>
<evidence type="ECO:0000313" key="2">
    <source>
        <dbReference type="EMBL" id="VAX03916.1"/>
    </source>
</evidence>
<dbReference type="GO" id="GO:0006508">
    <property type="term" value="P:proteolysis"/>
    <property type="evidence" value="ECO:0007669"/>
    <property type="project" value="InterPro"/>
</dbReference>
<dbReference type="Gene3D" id="2.60.410.10">
    <property type="entry name" value="D-Ala-D-Ala carboxypeptidase, C-terminal domain"/>
    <property type="match status" value="1"/>
</dbReference>
<dbReference type="InterPro" id="IPR015956">
    <property type="entry name" value="Peniciliin-bd_prot_C_sf"/>
</dbReference>
<dbReference type="AlphaFoldDB" id="A0A3B1ADN8"/>
<evidence type="ECO:0000259" key="1">
    <source>
        <dbReference type="SMART" id="SM00936"/>
    </source>
</evidence>
<feature type="non-terminal residue" evidence="2">
    <location>
        <position position="1"/>
    </location>
</feature>